<protein>
    <recommendedName>
        <fullName evidence="2">K Homology domain-containing protein</fullName>
    </recommendedName>
</protein>
<evidence type="ECO:0000313" key="3">
    <source>
        <dbReference type="EMBL" id="KAL3668129.1"/>
    </source>
</evidence>
<evidence type="ECO:0000313" key="4">
    <source>
        <dbReference type="Proteomes" id="UP001632037"/>
    </source>
</evidence>
<dbReference type="InterPro" id="IPR036612">
    <property type="entry name" value="KH_dom_type_1_sf"/>
</dbReference>
<dbReference type="InterPro" id="IPR004087">
    <property type="entry name" value="KH_dom"/>
</dbReference>
<dbReference type="Proteomes" id="UP001632037">
    <property type="component" value="Unassembled WGS sequence"/>
</dbReference>
<evidence type="ECO:0000256" key="1">
    <source>
        <dbReference type="PROSITE-ProRule" id="PRU00117"/>
    </source>
</evidence>
<keyword evidence="4" id="KW-1185">Reference proteome</keyword>
<accession>A0ABD3FP98</accession>
<sequence length="387" mass="44131">MSFRTTKSLAIPEHVPVGAVIGKRGSYCKALRENHGVRCTVDGDNRKVTLNGPSSGVIGAEDELANLFASLAVAKKEARVFEVAVRDGPTHWWSFWKNEEATSDQEVEEYPYRLQQSGRAVETANQNESWVKEFREEDIANLMGYLQEKPSELPPRFKIAFGTMCFKLKSIRCKSSTISWEKLQNLRNFDDFATRWTNFCRRSSPSLVALMDDLEEWMEKGVEPYKCLTVHLADNENWYDLKYHLVGGQWELLKAYSKRHVRGTFDLIVDNDTSLRVRAVTREKISLNTAADLHRYLDISIPDDGDFFHTKVELSGAAPTGMRIKSFNAKSTVQTVANGLRFSICYLDHNQDEFRLECRLASEEKEKLGANDNEAQVLLEKTLQILS</sequence>
<dbReference type="GO" id="GO:0003723">
    <property type="term" value="F:RNA binding"/>
    <property type="evidence" value="ECO:0007669"/>
    <property type="project" value="UniProtKB-UniRule"/>
</dbReference>
<evidence type="ECO:0000259" key="2">
    <source>
        <dbReference type="SMART" id="SM00322"/>
    </source>
</evidence>
<dbReference type="PROSITE" id="PS50084">
    <property type="entry name" value="KH_TYPE_1"/>
    <property type="match status" value="1"/>
</dbReference>
<proteinExistence type="predicted"/>
<dbReference type="Gene3D" id="3.30.1370.10">
    <property type="entry name" value="K Homology domain, type 1"/>
    <property type="match status" value="1"/>
</dbReference>
<dbReference type="CDD" id="cd00105">
    <property type="entry name" value="KH-I"/>
    <property type="match status" value="1"/>
</dbReference>
<reference evidence="3 4" key="1">
    <citation type="submission" date="2024-09" db="EMBL/GenBank/DDBJ databases">
        <title>Genome sequencing and assembly of Phytophthora oleae, isolate VK10A, causative agent of rot of olive drupes.</title>
        <authorList>
            <person name="Conti Taguali S."/>
            <person name="Riolo M."/>
            <person name="La Spada F."/>
            <person name="Cacciola S.O."/>
            <person name="Dionisio G."/>
        </authorList>
    </citation>
    <scope>NUCLEOTIDE SEQUENCE [LARGE SCALE GENOMIC DNA]</scope>
    <source>
        <strain evidence="3 4">VK10A</strain>
    </source>
</reference>
<dbReference type="SUPFAM" id="SSF54791">
    <property type="entry name" value="Eukaryotic type KH-domain (KH-domain type I)"/>
    <property type="match status" value="1"/>
</dbReference>
<comment type="caution">
    <text evidence="3">The sequence shown here is derived from an EMBL/GenBank/DDBJ whole genome shotgun (WGS) entry which is preliminary data.</text>
</comment>
<dbReference type="AlphaFoldDB" id="A0ABD3FP98"/>
<gene>
    <name evidence="3" type="ORF">V7S43_006992</name>
</gene>
<dbReference type="InterPro" id="IPR004088">
    <property type="entry name" value="KH_dom_type_1"/>
</dbReference>
<keyword evidence="1" id="KW-0694">RNA-binding</keyword>
<dbReference type="Pfam" id="PF00013">
    <property type="entry name" value="KH_1"/>
    <property type="match status" value="1"/>
</dbReference>
<dbReference type="SMART" id="SM00322">
    <property type="entry name" value="KH"/>
    <property type="match status" value="1"/>
</dbReference>
<name>A0ABD3FP98_9STRA</name>
<feature type="domain" description="K Homology" evidence="2">
    <location>
        <begin position="3"/>
        <end position="69"/>
    </location>
</feature>
<organism evidence="3 4">
    <name type="scientific">Phytophthora oleae</name>
    <dbReference type="NCBI Taxonomy" id="2107226"/>
    <lineage>
        <taxon>Eukaryota</taxon>
        <taxon>Sar</taxon>
        <taxon>Stramenopiles</taxon>
        <taxon>Oomycota</taxon>
        <taxon>Peronosporomycetes</taxon>
        <taxon>Peronosporales</taxon>
        <taxon>Peronosporaceae</taxon>
        <taxon>Phytophthora</taxon>
    </lineage>
</organism>
<dbReference type="EMBL" id="JBIMZQ010000012">
    <property type="protein sequence ID" value="KAL3668129.1"/>
    <property type="molecule type" value="Genomic_DNA"/>
</dbReference>